<comment type="cofactor">
    <cofactor evidence="5">
        <name>[2Fe-2S] cluster</name>
        <dbReference type="ChEBI" id="CHEBI:190135"/>
    </cofactor>
</comment>
<keyword evidence="3" id="KW-0408">Iron</keyword>
<dbReference type="InterPro" id="IPR036922">
    <property type="entry name" value="Rieske_2Fe-2S_sf"/>
</dbReference>
<dbReference type="GO" id="GO:0051537">
    <property type="term" value="F:2 iron, 2 sulfur cluster binding"/>
    <property type="evidence" value="ECO:0007669"/>
    <property type="project" value="UniProtKB-KW"/>
</dbReference>
<evidence type="ECO:0000256" key="6">
    <source>
        <dbReference type="ARBA" id="ARBA00038001"/>
    </source>
</evidence>
<keyword evidence="1" id="KW-0001">2Fe-2S</keyword>
<protein>
    <submittedName>
        <fullName evidence="8">Non-heme iron oxygenase ferredoxin subunit</fullName>
    </submittedName>
</protein>
<organism evidence="8 9">
    <name type="scientific">Caldichromatium japonicum</name>
    <dbReference type="NCBI Taxonomy" id="2699430"/>
    <lineage>
        <taxon>Bacteria</taxon>
        <taxon>Pseudomonadati</taxon>
        <taxon>Pseudomonadota</taxon>
        <taxon>Gammaproteobacteria</taxon>
        <taxon>Chromatiales</taxon>
        <taxon>Chromatiaceae</taxon>
        <taxon>Caldichromatium</taxon>
    </lineage>
</organism>
<gene>
    <name evidence="8" type="ORF">GWK36_07490</name>
</gene>
<evidence type="ECO:0000313" key="9">
    <source>
        <dbReference type="Proteomes" id="UP000502699"/>
    </source>
</evidence>
<evidence type="ECO:0000256" key="1">
    <source>
        <dbReference type="ARBA" id="ARBA00022714"/>
    </source>
</evidence>
<proteinExistence type="inferred from homology"/>
<evidence type="ECO:0000256" key="5">
    <source>
        <dbReference type="ARBA" id="ARBA00034078"/>
    </source>
</evidence>
<sequence>MADGSIPVADCAAIPEGRFIKVKVESLDLIIAHAGGRYYAIEDLCSHEDYPLSFGCLHGATIKCSLHGSAFDLASGQPLSPPAEQPIRVFPVQIRDEKVWVDPIV</sequence>
<dbReference type="EMBL" id="CP048029">
    <property type="protein sequence ID" value="QIK37853.1"/>
    <property type="molecule type" value="Genomic_DNA"/>
</dbReference>
<dbReference type="PROSITE" id="PS51296">
    <property type="entry name" value="RIESKE"/>
    <property type="match status" value="1"/>
</dbReference>
<dbReference type="Proteomes" id="UP000502699">
    <property type="component" value="Chromosome"/>
</dbReference>
<reference evidence="9" key="1">
    <citation type="submission" date="2020-01" db="EMBL/GenBank/DDBJ databases">
        <title>Caldichromatium gen. nov., sp. nov., a thermophilic purple sulfur bacterium member of the family Chromatiaceae isolated from Nakabusa hot spring, Japan.</title>
        <authorList>
            <person name="Saini M.K."/>
            <person name="Hanada S."/>
            <person name="Tank M."/>
        </authorList>
    </citation>
    <scope>NUCLEOTIDE SEQUENCE [LARGE SCALE GENOMIC DNA]</scope>
    <source>
        <strain evidence="9">No.7</strain>
    </source>
</reference>
<dbReference type="CDD" id="cd03528">
    <property type="entry name" value="Rieske_RO_ferredoxin"/>
    <property type="match status" value="1"/>
</dbReference>
<dbReference type="PANTHER" id="PTHR21496">
    <property type="entry name" value="FERREDOXIN-RELATED"/>
    <property type="match status" value="1"/>
</dbReference>
<evidence type="ECO:0000256" key="2">
    <source>
        <dbReference type="ARBA" id="ARBA00022723"/>
    </source>
</evidence>
<dbReference type="KEGG" id="cjap:GWK36_07490"/>
<dbReference type="AlphaFoldDB" id="A0A6G7VCQ1"/>
<dbReference type="SUPFAM" id="SSF50022">
    <property type="entry name" value="ISP domain"/>
    <property type="match status" value="1"/>
</dbReference>
<dbReference type="Pfam" id="PF00355">
    <property type="entry name" value="Rieske"/>
    <property type="match status" value="1"/>
</dbReference>
<dbReference type="PANTHER" id="PTHR21496:SF0">
    <property type="entry name" value="RIESKE DOMAIN-CONTAINING PROTEIN"/>
    <property type="match status" value="1"/>
</dbReference>
<comment type="similarity">
    <text evidence="6">Belongs to the bacterial ring-hydroxylating dioxygenase ferredoxin component family.</text>
</comment>
<evidence type="ECO:0000256" key="4">
    <source>
        <dbReference type="ARBA" id="ARBA00023014"/>
    </source>
</evidence>
<keyword evidence="9" id="KW-1185">Reference proteome</keyword>
<evidence type="ECO:0000259" key="7">
    <source>
        <dbReference type="PROSITE" id="PS51296"/>
    </source>
</evidence>
<evidence type="ECO:0000313" key="8">
    <source>
        <dbReference type="EMBL" id="QIK37853.1"/>
    </source>
</evidence>
<dbReference type="InterPro" id="IPR017941">
    <property type="entry name" value="Rieske_2Fe-2S"/>
</dbReference>
<accession>A0A6G7VCQ1</accession>
<evidence type="ECO:0000256" key="3">
    <source>
        <dbReference type="ARBA" id="ARBA00023004"/>
    </source>
</evidence>
<keyword evidence="2" id="KW-0479">Metal-binding</keyword>
<dbReference type="RefSeq" id="WP_166270616.1">
    <property type="nucleotide sequence ID" value="NZ_CP048029.1"/>
</dbReference>
<dbReference type="Gene3D" id="2.102.10.10">
    <property type="entry name" value="Rieske [2Fe-2S] iron-sulphur domain"/>
    <property type="match status" value="1"/>
</dbReference>
<feature type="domain" description="Rieske" evidence="7">
    <location>
        <begin position="6"/>
        <end position="101"/>
    </location>
</feature>
<keyword evidence="4" id="KW-0411">Iron-sulfur</keyword>
<dbReference type="GO" id="GO:0046872">
    <property type="term" value="F:metal ion binding"/>
    <property type="evidence" value="ECO:0007669"/>
    <property type="project" value="UniProtKB-KW"/>
</dbReference>
<name>A0A6G7VCQ1_9GAMM</name>